<evidence type="ECO:0000259" key="1">
    <source>
        <dbReference type="Pfam" id="PF01935"/>
    </source>
</evidence>
<sequence>MSSVSYWKGSAPSKQAAQVTDTYQFTKVTVFKVQAIPDFASGRFRKMEHLEPAARVGFIAGLQKSLLKGMAYFSQTQYENSNGAVVCGYSLKILYSPEKKSSGAATAIYLVGRVSTNVNSALANALQTKQHSYIKSLLTSQLYRFAELPVCNAWIPQWLSPVSSSPSCYEVIKSEEVLQWLDEEDSKFFYSPGDFQVNKGNDMIALFEQLQAYKREVCVDITLVPTVVEGYEKKVISRYIEALTKASRGIGEEEIDPDSNTQKAKLVYENIKKQYYLGTVFLYSFRAFSPCEDTCHNVANILAACGTAGGMIPRIVEVNDRDYAKSTMLSHNINEKACFRGIWDLDASLHNIAGFSAPQTLKRLHRLLTLDEASAFFRFPIPLNQPCSGIAYDTGTSRFSTAKSQPAGNEYVKESKTIDLGTFYRNQPTDEVCEFDIEQLKTHMLIVGGSGSGKTTTTFNILYQLWEKHKIPFIVFDPKITPEYRYLKKLKSFKDDLLIFTPGQELIAPFRMNPFEVIEDIPVQEHISRVFDCFIGALPVEDPLPSFIMKAIDKAYEDKGWDIAYSRGQSQATERALAFPSMEELRTLALEFAQKNYGKDRQIGDRVKGALDTRLYRLTSNSGVAKMFRTLTQLPLKTLMTKPIVFELGGLNEEEQALFSLFILTFIFEYVRTERVGKFLAGEDTEERATDLNLRHVILVEEAHNILGQNEDSSGGSSSQVKVIDKFAQIMREMRSAGEGVIVVDQSPAALSRSIVDATNLKLMHRLPSPDDREYLGRAMCLSEGETKVSGIFSAGQGFYYVPGWDRAQRVDTTNFKETNLEVSEVLKSPMPDSEVAESMRSQVSTLFDVTFRGSPTRTLRSLEEIASVKKRIASLIDILKNTDDNDTEIRQGIQEQIDQERKSLEI</sequence>
<dbReference type="InterPro" id="IPR002789">
    <property type="entry name" value="HerA_central"/>
</dbReference>
<organism evidence="2 3">
    <name type="scientific">Phormidesmis priestleyi Ana</name>
    <dbReference type="NCBI Taxonomy" id="1666911"/>
    <lineage>
        <taxon>Bacteria</taxon>
        <taxon>Bacillati</taxon>
        <taxon>Cyanobacteriota</taxon>
        <taxon>Cyanophyceae</taxon>
        <taxon>Leptolyngbyales</taxon>
        <taxon>Leptolyngbyaceae</taxon>
        <taxon>Phormidesmis</taxon>
    </lineage>
</organism>
<dbReference type="InterPro" id="IPR027417">
    <property type="entry name" value="P-loop_NTPase"/>
</dbReference>
<evidence type="ECO:0000313" key="3">
    <source>
        <dbReference type="Proteomes" id="UP000050465"/>
    </source>
</evidence>
<dbReference type="SUPFAM" id="SSF52540">
    <property type="entry name" value="P-loop containing nucleoside triphosphate hydrolases"/>
    <property type="match status" value="1"/>
</dbReference>
<dbReference type="CDD" id="cd01127">
    <property type="entry name" value="TrwB_TraG_TraD_VirD4"/>
    <property type="match status" value="1"/>
</dbReference>
<gene>
    <name evidence="2" type="ORF">HLUCCA11_23505</name>
</gene>
<dbReference type="Gene3D" id="3.40.50.300">
    <property type="entry name" value="P-loop containing nucleotide triphosphate hydrolases"/>
    <property type="match status" value="2"/>
</dbReference>
<protein>
    <submittedName>
        <fullName evidence="2">Putative ATPase</fullName>
    </submittedName>
</protein>
<dbReference type="PANTHER" id="PTHR42957">
    <property type="entry name" value="HELICASE MJ1565-RELATED"/>
    <property type="match status" value="1"/>
</dbReference>
<dbReference type="EMBL" id="LJZR01000096">
    <property type="protein sequence ID" value="KPQ31552.1"/>
    <property type="molecule type" value="Genomic_DNA"/>
</dbReference>
<proteinExistence type="predicted"/>
<feature type="domain" description="Helicase HerA central" evidence="1">
    <location>
        <begin position="434"/>
        <end position="666"/>
    </location>
</feature>
<reference evidence="2 3" key="1">
    <citation type="submission" date="2015-09" db="EMBL/GenBank/DDBJ databases">
        <title>Identification and resolution of microdiversity through metagenomic sequencing of parallel consortia.</title>
        <authorList>
            <person name="Nelson W.C."/>
            <person name="Romine M.F."/>
            <person name="Lindemann S.R."/>
        </authorList>
    </citation>
    <scope>NUCLEOTIDE SEQUENCE [LARGE SCALE GENOMIC DNA]</scope>
    <source>
        <strain evidence="2">Ana</strain>
    </source>
</reference>
<dbReference type="PANTHER" id="PTHR42957:SF1">
    <property type="entry name" value="HELICASE MJ1565-RELATED"/>
    <property type="match status" value="1"/>
</dbReference>
<dbReference type="AlphaFoldDB" id="A0A0P8BS90"/>
<evidence type="ECO:0000313" key="2">
    <source>
        <dbReference type="EMBL" id="KPQ31552.1"/>
    </source>
</evidence>
<dbReference type="InterPro" id="IPR008571">
    <property type="entry name" value="HerA-like"/>
</dbReference>
<dbReference type="Pfam" id="PF01935">
    <property type="entry name" value="DUF87"/>
    <property type="match status" value="1"/>
</dbReference>
<dbReference type="Proteomes" id="UP000050465">
    <property type="component" value="Unassembled WGS sequence"/>
</dbReference>
<comment type="caution">
    <text evidence="2">The sequence shown here is derived from an EMBL/GenBank/DDBJ whole genome shotgun (WGS) entry which is preliminary data.</text>
</comment>
<name>A0A0P8BS90_9CYAN</name>
<dbReference type="STRING" id="1666911.HLUCCA11_23505"/>
<accession>A0A0P8BS90</accession>